<dbReference type="PANTHER" id="PTHR12526:SF637">
    <property type="entry name" value="GLYCOSYLTRANSFERASE EPSF-RELATED"/>
    <property type="match status" value="1"/>
</dbReference>
<dbReference type="Proteomes" id="UP001595898">
    <property type="component" value="Unassembled WGS sequence"/>
</dbReference>
<dbReference type="AlphaFoldDB" id="A0ABD5PN40"/>
<dbReference type="EC" id="2.4.-.-" evidence="2"/>
<keyword evidence="2" id="KW-0808">Transferase</keyword>
<sequence>MNVLHLTAKENSPPFRTQVRALEKRGIDCTTISVPGAVTADTSRSVLDYVRFHPTVLSESFGSYDLVHANYGLTAPFALAQPNLPVVLSLWGTDLDGELGWLSKLCAKRCDATIVMSERMKRELGQDSHVIPHGIDVDLFEPMPQSEAIDRLGWDPDAKHVLFPYKAEREVKNYPRAERIVEAVRDDVSNPVRLQTARDVPHERMPRYMNAADCLLLTSDREGSPNVVKEAMACNLPVVSVDVGDVRERLDGVSPSEVCRTDAELRRALATVLDRGTRSNGRELADRISTDRMAARIHEVYRDVCAGQPSAERDRSNRLTSHP</sequence>
<feature type="domain" description="Glycosyltransferase subfamily 4-like N-terminal" evidence="1">
    <location>
        <begin position="51"/>
        <end position="138"/>
    </location>
</feature>
<comment type="caution">
    <text evidence="2">The sequence shown here is derived from an EMBL/GenBank/DDBJ whole genome shotgun (WGS) entry which is preliminary data.</text>
</comment>
<organism evidence="2 3">
    <name type="scientific">Halosolutus amylolyticus</name>
    <dbReference type="NCBI Taxonomy" id="2932267"/>
    <lineage>
        <taxon>Archaea</taxon>
        <taxon>Methanobacteriati</taxon>
        <taxon>Methanobacteriota</taxon>
        <taxon>Stenosarchaea group</taxon>
        <taxon>Halobacteria</taxon>
        <taxon>Halobacteriales</taxon>
        <taxon>Natrialbaceae</taxon>
        <taxon>Halosolutus</taxon>
    </lineage>
</organism>
<dbReference type="InterPro" id="IPR028098">
    <property type="entry name" value="Glyco_trans_4-like_N"/>
</dbReference>
<dbReference type="PANTHER" id="PTHR12526">
    <property type="entry name" value="GLYCOSYLTRANSFERASE"/>
    <property type="match status" value="1"/>
</dbReference>
<dbReference type="GO" id="GO:0016757">
    <property type="term" value="F:glycosyltransferase activity"/>
    <property type="evidence" value="ECO:0007669"/>
    <property type="project" value="UniProtKB-KW"/>
</dbReference>
<dbReference type="EMBL" id="JBHSFA010000004">
    <property type="protein sequence ID" value="MFC4541764.1"/>
    <property type="molecule type" value="Genomic_DNA"/>
</dbReference>
<keyword evidence="3" id="KW-1185">Reference proteome</keyword>
<gene>
    <name evidence="2" type="ORF">ACFO5R_07470</name>
</gene>
<accession>A0ABD5PN40</accession>
<reference evidence="2 3" key="1">
    <citation type="journal article" date="2019" name="Int. J. Syst. Evol. Microbiol.">
        <title>The Global Catalogue of Microorganisms (GCM) 10K type strain sequencing project: providing services to taxonomists for standard genome sequencing and annotation.</title>
        <authorList>
            <consortium name="The Broad Institute Genomics Platform"/>
            <consortium name="The Broad Institute Genome Sequencing Center for Infectious Disease"/>
            <person name="Wu L."/>
            <person name="Ma J."/>
        </authorList>
    </citation>
    <scope>NUCLEOTIDE SEQUENCE [LARGE SCALE GENOMIC DNA]</scope>
    <source>
        <strain evidence="2 3">WLHS5</strain>
    </source>
</reference>
<evidence type="ECO:0000313" key="3">
    <source>
        <dbReference type="Proteomes" id="UP001595898"/>
    </source>
</evidence>
<name>A0ABD5PN40_9EURY</name>
<evidence type="ECO:0000259" key="1">
    <source>
        <dbReference type="Pfam" id="PF13439"/>
    </source>
</evidence>
<keyword evidence="2" id="KW-0328">Glycosyltransferase</keyword>
<dbReference type="RefSeq" id="WP_250142602.1">
    <property type="nucleotide sequence ID" value="NZ_JALIQP010000008.1"/>
</dbReference>
<dbReference type="Pfam" id="PF13439">
    <property type="entry name" value="Glyco_transf_4"/>
    <property type="match status" value="1"/>
</dbReference>
<protein>
    <submittedName>
        <fullName evidence="2">Glycosyltransferase</fullName>
        <ecNumber evidence="2">2.4.-.-</ecNumber>
    </submittedName>
</protein>
<dbReference type="Pfam" id="PF13692">
    <property type="entry name" value="Glyco_trans_1_4"/>
    <property type="match status" value="1"/>
</dbReference>
<evidence type="ECO:0000313" key="2">
    <source>
        <dbReference type="EMBL" id="MFC4541764.1"/>
    </source>
</evidence>
<dbReference type="Gene3D" id="3.40.50.2000">
    <property type="entry name" value="Glycogen Phosphorylase B"/>
    <property type="match status" value="2"/>
</dbReference>
<dbReference type="SUPFAM" id="SSF53756">
    <property type="entry name" value="UDP-Glycosyltransferase/glycogen phosphorylase"/>
    <property type="match status" value="1"/>
</dbReference>
<proteinExistence type="predicted"/>